<dbReference type="Proteomes" id="UP001549920">
    <property type="component" value="Unassembled WGS sequence"/>
</dbReference>
<reference evidence="2 3" key="1">
    <citation type="submission" date="2024-06" db="EMBL/GenBank/DDBJ databases">
        <title>A chromosome-level genome assembly of beet webworm, Loxostege sticticalis.</title>
        <authorList>
            <person name="Zhang Y."/>
        </authorList>
    </citation>
    <scope>NUCLEOTIDE SEQUENCE [LARGE SCALE GENOMIC DNA]</scope>
    <source>
        <strain evidence="2">AQ026</strain>
        <tissue evidence="2">Whole body</tissue>
    </source>
</reference>
<evidence type="ECO:0000256" key="1">
    <source>
        <dbReference type="SAM" id="MobiDB-lite"/>
    </source>
</evidence>
<feature type="compositionally biased region" description="Low complexity" evidence="1">
    <location>
        <begin position="1"/>
        <end position="18"/>
    </location>
</feature>
<evidence type="ECO:0000313" key="2">
    <source>
        <dbReference type="EMBL" id="KAL0858518.1"/>
    </source>
</evidence>
<protein>
    <submittedName>
        <fullName evidence="2">Uncharacterized protein</fullName>
    </submittedName>
</protein>
<feature type="compositionally biased region" description="Basic residues" evidence="1">
    <location>
        <begin position="133"/>
        <end position="142"/>
    </location>
</feature>
<keyword evidence="3" id="KW-1185">Reference proteome</keyword>
<sequence>MEAISSVVKSKSSNSTKTNRSDHQHKKSRSNAEFQPNVLKKRGVYVERKPFKTSIAEAAQKRPNQAQERPIKAPPRPRPGNKRFLDSVLTILSKSTTGTQYPDNDDLTAEKKTKRRTKKNNQNTKHDDANQVKTKRKTKYRSKALNDDVAKEVNQEQVVVLQEQKNLIQTPSIYSENDSFNWSNLSRSRPLLVKKNQENKQTAETNIVEVANTLAKEIMEGQKMRKDRKVRIDEPTTLVAEITKKEPNEKVTCAKSSEKDKKMYDFFVDLLETTISVYNVKAEYDKAPIPPSEGSSDKIPLEMDESVAKKLNVESTKPERKEEKVEPQFCCLKDLEFNQSYSSPPQSDYPRKCFRKKKFLAESFSFLRKPTTRKLTAASVVETKKCTRKQKKKTLLNLFKEQLRIDSDAAFEEPQNLYQALKVIAQNKRRCQKTIHFEDCIKKKHRDMGFPECMFKRRKVISNSTKVTKKNKNLIYYASSVTGRYSSEYQSTKKIYDYDPYYDESNHSLEVYGYDYEEPVAKKPTFDRNKQLPYAYQSSPSESLHDQVSDDYLTVSDSVFFSEFKSN</sequence>
<organism evidence="2 3">
    <name type="scientific">Loxostege sticticalis</name>
    <name type="common">Beet webworm moth</name>
    <dbReference type="NCBI Taxonomy" id="481309"/>
    <lineage>
        <taxon>Eukaryota</taxon>
        <taxon>Metazoa</taxon>
        <taxon>Ecdysozoa</taxon>
        <taxon>Arthropoda</taxon>
        <taxon>Hexapoda</taxon>
        <taxon>Insecta</taxon>
        <taxon>Pterygota</taxon>
        <taxon>Neoptera</taxon>
        <taxon>Endopterygota</taxon>
        <taxon>Lepidoptera</taxon>
        <taxon>Glossata</taxon>
        <taxon>Ditrysia</taxon>
        <taxon>Pyraloidea</taxon>
        <taxon>Crambidae</taxon>
        <taxon>Pyraustinae</taxon>
        <taxon>Loxostege</taxon>
    </lineage>
</organism>
<accession>A0ABR3H138</accession>
<feature type="compositionally biased region" description="Polar residues" evidence="1">
    <location>
        <begin position="90"/>
        <end position="102"/>
    </location>
</feature>
<dbReference type="EMBL" id="JBEUOH010000030">
    <property type="protein sequence ID" value="KAL0858518.1"/>
    <property type="molecule type" value="Genomic_DNA"/>
</dbReference>
<evidence type="ECO:0000313" key="3">
    <source>
        <dbReference type="Proteomes" id="UP001549920"/>
    </source>
</evidence>
<feature type="region of interest" description="Disordered" evidence="1">
    <location>
        <begin position="1"/>
        <end position="144"/>
    </location>
</feature>
<name>A0ABR3H138_LOXSC</name>
<comment type="caution">
    <text evidence="2">The sequence shown here is derived from an EMBL/GenBank/DDBJ whole genome shotgun (WGS) entry which is preliminary data.</text>
</comment>
<gene>
    <name evidence="2" type="ORF">ABMA27_012380</name>
</gene>
<proteinExistence type="predicted"/>